<organism evidence="1 2">
    <name type="scientific">Pristionchus pacificus</name>
    <name type="common">Parasitic nematode worm</name>
    <dbReference type="NCBI Taxonomy" id="54126"/>
    <lineage>
        <taxon>Eukaryota</taxon>
        <taxon>Metazoa</taxon>
        <taxon>Ecdysozoa</taxon>
        <taxon>Nematoda</taxon>
        <taxon>Chromadorea</taxon>
        <taxon>Rhabditida</taxon>
        <taxon>Rhabditina</taxon>
        <taxon>Diplogasteromorpha</taxon>
        <taxon>Diplogasteroidea</taxon>
        <taxon>Neodiplogasteridae</taxon>
        <taxon>Pristionchus</taxon>
    </lineage>
</organism>
<dbReference type="PANTHER" id="PTHR45830:SF15">
    <property type="entry name" value="SERPENTINE RECEPTOR, CLASS I"/>
    <property type="match status" value="1"/>
</dbReference>
<dbReference type="EnsemblMetazoa" id="PPA37255.1">
    <property type="protein sequence ID" value="PPA37255.1"/>
    <property type="gene ID" value="WBGene00275624"/>
</dbReference>
<proteinExistence type="predicted"/>
<accession>A0A2A6BT30</accession>
<accession>A0A8R1UP86</accession>
<dbReference type="Proteomes" id="UP000005239">
    <property type="component" value="Unassembled WGS sequence"/>
</dbReference>
<dbReference type="PANTHER" id="PTHR45830">
    <property type="entry name" value="SERPENTINE RECEPTOR, CLASS I"/>
    <property type="match status" value="1"/>
</dbReference>
<keyword evidence="2" id="KW-1185">Reference proteome</keyword>
<evidence type="ECO:0000313" key="1">
    <source>
        <dbReference type="EnsemblMetazoa" id="PPA37255.1"/>
    </source>
</evidence>
<reference evidence="1" key="2">
    <citation type="submission" date="2022-06" db="UniProtKB">
        <authorList>
            <consortium name="EnsemblMetazoa"/>
        </authorList>
    </citation>
    <scope>IDENTIFICATION</scope>
    <source>
        <strain evidence="1">PS312</strain>
    </source>
</reference>
<name>A0A2A6BT30_PRIPA</name>
<dbReference type="AlphaFoldDB" id="A0A2A6BT30"/>
<sequence>MNSSLPYGFHIDRDFLVPFYFRFLTIYGYVILIVHSVAFYLLIFHTKAWVRSVRAGYLLNQAQMLLHDVWVCFVFRAYTLQPYPILILNSSLAALIGGPNAYIIENVFMLHAVCILLFMLLMMHQQIMPRTSKIVLPRWRVDSISDPSNKAEILQRAELTWTRDYIYDVVILGDLGRCSNYTYILLVVSSVRFLKKQVLITANATRMKRLIIEVLTKQTACVSAFYIYPVLLYAITCEFQLAFLPDLALAFVRIAFVAFLGVIHAQQLRTIRYIVVNEYAVSEGTFIDYIDS</sequence>
<protein>
    <submittedName>
        <fullName evidence="1">Uncharacterized protein</fullName>
    </submittedName>
</protein>
<evidence type="ECO:0000313" key="2">
    <source>
        <dbReference type="Proteomes" id="UP000005239"/>
    </source>
</evidence>
<gene>
    <name evidence="1" type="primary">WBGene00275624</name>
</gene>
<reference evidence="2" key="1">
    <citation type="journal article" date="2008" name="Nat. Genet.">
        <title>The Pristionchus pacificus genome provides a unique perspective on nematode lifestyle and parasitism.</title>
        <authorList>
            <person name="Dieterich C."/>
            <person name="Clifton S.W."/>
            <person name="Schuster L.N."/>
            <person name="Chinwalla A."/>
            <person name="Delehaunty K."/>
            <person name="Dinkelacker I."/>
            <person name="Fulton L."/>
            <person name="Fulton R."/>
            <person name="Godfrey J."/>
            <person name="Minx P."/>
            <person name="Mitreva M."/>
            <person name="Roeseler W."/>
            <person name="Tian H."/>
            <person name="Witte H."/>
            <person name="Yang S.P."/>
            <person name="Wilson R.K."/>
            <person name="Sommer R.J."/>
        </authorList>
    </citation>
    <scope>NUCLEOTIDE SEQUENCE [LARGE SCALE GENOMIC DNA]</scope>
    <source>
        <strain evidence="2">PS312</strain>
    </source>
</reference>